<dbReference type="PANTHER" id="PTHR33969">
    <property type="entry name" value="SEGREGATION AND CONDENSATION PROTEIN A"/>
    <property type="match status" value="1"/>
</dbReference>
<reference evidence="2 3" key="1">
    <citation type="journal article" date="2016" name="Nat. Commun.">
        <title>Thousands of microbial genomes shed light on interconnected biogeochemical processes in an aquifer system.</title>
        <authorList>
            <person name="Anantharaman K."/>
            <person name="Brown C.T."/>
            <person name="Hug L.A."/>
            <person name="Sharon I."/>
            <person name="Castelle C.J."/>
            <person name="Probst A.J."/>
            <person name="Thomas B.C."/>
            <person name="Singh A."/>
            <person name="Wilkins M.J."/>
            <person name="Karaoz U."/>
            <person name="Brodie E.L."/>
            <person name="Williams K.H."/>
            <person name="Hubbard S.S."/>
            <person name="Banfield J.F."/>
        </authorList>
    </citation>
    <scope>NUCLEOTIDE SEQUENCE [LARGE SCALE GENOMIC DNA]</scope>
</reference>
<dbReference type="InterPro" id="IPR003768">
    <property type="entry name" value="ScpA"/>
</dbReference>
<proteinExistence type="predicted"/>
<accession>A0A1F5WNT0</accession>
<organism evidence="2 3">
    <name type="scientific">Candidatus Giovannonibacteria bacterium RIFCSPHIGHO2_12_FULL_43_15</name>
    <dbReference type="NCBI Taxonomy" id="1798341"/>
    <lineage>
        <taxon>Bacteria</taxon>
        <taxon>Candidatus Giovannoniibacteriota</taxon>
    </lineage>
</organism>
<dbReference type="Gene3D" id="6.10.250.2410">
    <property type="match status" value="1"/>
</dbReference>
<gene>
    <name evidence="2" type="ORF">A3F23_00435</name>
</gene>
<dbReference type="InterPro" id="IPR023093">
    <property type="entry name" value="ScpA-like_C"/>
</dbReference>
<dbReference type="Pfam" id="PF02616">
    <property type="entry name" value="SMC_ScpA"/>
    <property type="match status" value="1"/>
</dbReference>
<dbReference type="Proteomes" id="UP000177723">
    <property type="component" value="Unassembled WGS sequence"/>
</dbReference>
<evidence type="ECO:0000256" key="1">
    <source>
        <dbReference type="ARBA" id="ARBA00044777"/>
    </source>
</evidence>
<name>A0A1F5WNT0_9BACT</name>
<evidence type="ECO:0000313" key="2">
    <source>
        <dbReference type="EMBL" id="OGF77306.1"/>
    </source>
</evidence>
<sequence>MTYTFKHGEFEGPLDLLLDLIEARKLSITAVSLGKITDDYVKYIKSLSNFPLGEVSNFLVVASTLMLIKSRSLLPGLELMEEEERDIHDLEFRLKLLARIRELSRNIKDGWMRHPMFSREALKGYEFEFIEPKGITADSLFKSLENLVKSFPKVMELPEKTLEKVISIEEKMIELIGRLTARIKATFNDIVGAKNKLDVIIGFLAVLELVKEGALLARQDERFGSIEIEKNNES</sequence>
<dbReference type="PANTHER" id="PTHR33969:SF2">
    <property type="entry name" value="SEGREGATION AND CONDENSATION PROTEIN A"/>
    <property type="match status" value="1"/>
</dbReference>
<dbReference type="Gene3D" id="1.10.10.580">
    <property type="entry name" value="Structural maintenance of chromosome 1. Chain E"/>
    <property type="match status" value="1"/>
</dbReference>
<comment type="caution">
    <text evidence="2">The sequence shown here is derived from an EMBL/GenBank/DDBJ whole genome shotgun (WGS) entry which is preliminary data.</text>
</comment>
<evidence type="ECO:0000313" key="3">
    <source>
        <dbReference type="Proteomes" id="UP000177723"/>
    </source>
</evidence>
<protein>
    <recommendedName>
        <fullName evidence="1">Segregation and condensation protein A</fullName>
    </recommendedName>
</protein>
<dbReference type="EMBL" id="MFHT01000022">
    <property type="protein sequence ID" value="OGF77306.1"/>
    <property type="molecule type" value="Genomic_DNA"/>
</dbReference>
<dbReference type="AlphaFoldDB" id="A0A1F5WNT0"/>